<evidence type="ECO:0000313" key="1">
    <source>
        <dbReference type="EMBL" id="CDW43628.1"/>
    </source>
</evidence>
<organism evidence="1">
    <name type="scientific">Lepeophtheirus salmonis</name>
    <name type="common">Salmon louse</name>
    <name type="synonym">Caligus salmonis</name>
    <dbReference type="NCBI Taxonomy" id="72036"/>
    <lineage>
        <taxon>Eukaryota</taxon>
        <taxon>Metazoa</taxon>
        <taxon>Ecdysozoa</taxon>
        <taxon>Arthropoda</taxon>
        <taxon>Crustacea</taxon>
        <taxon>Multicrustacea</taxon>
        <taxon>Hexanauplia</taxon>
        <taxon>Copepoda</taxon>
        <taxon>Siphonostomatoida</taxon>
        <taxon>Caligidae</taxon>
        <taxon>Lepeophtheirus</taxon>
    </lineage>
</organism>
<feature type="non-terminal residue" evidence="1">
    <location>
        <position position="1"/>
    </location>
</feature>
<dbReference type="EMBL" id="HACA01026267">
    <property type="protein sequence ID" value="CDW43628.1"/>
    <property type="molecule type" value="Transcribed_RNA"/>
</dbReference>
<sequence length="46" mass="5408">PPLLLLNKTIIRQFVLLYATLLSFQRSTSLDNPTIHFLRCLKVFVY</sequence>
<dbReference type="AlphaFoldDB" id="A0A0K2UZD8"/>
<reference evidence="1" key="1">
    <citation type="submission" date="2014-05" db="EMBL/GenBank/DDBJ databases">
        <authorList>
            <person name="Chronopoulou M."/>
        </authorList>
    </citation>
    <scope>NUCLEOTIDE SEQUENCE</scope>
    <source>
        <tissue evidence="1">Whole organism</tissue>
    </source>
</reference>
<name>A0A0K2UZD8_LEPSM</name>
<accession>A0A0K2UZD8</accession>
<protein>
    <submittedName>
        <fullName evidence="1">Uncharacterized protein</fullName>
    </submittedName>
</protein>
<proteinExistence type="predicted"/>